<organism evidence="1 2">
    <name type="scientific">Microcystis phage Mvi-JY20</name>
    <dbReference type="NCBI Taxonomy" id="3128146"/>
    <lineage>
        <taxon>Viruses</taxon>
        <taxon>Duplodnaviria</taxon>
        <taxon>Heunggongvirae</taxon>
        <taxon>Uroviricota</taxon>
        <taxon>Caudoviricetes</taxon>
    </lineage>
</organism>
<reference evidence="1" key="1">
    <citation type="submission" date="2024-03" db="EMBL/GenBank/DDBJ databases">
        <authorList>
            <person name="Lin W."/>
            <person name="Li D."/>
            <person name="Tong Y."/>
        </authorList>
    </citation>
    <scope>NUCLEOTIDE SEQUENCE</scope>
</reference>
<sequence>MPVYGRGRFIRSVLTRHGKTFFTNPLTNRPQAWYKSIMPTTQANQTRRIIRLTAYSRETNQSVEKRITLRAALPKHVRPRLSRRLMAEARSLLANATEYGWEVVA</sequence>
<evidence type="ECO:0000313" key="2">
    <source>
        <dbReference type="Proteomes" id="UP001459105"/>
    </source>
</evidence>
<proteinExistence type="predicted"/>
<name>A0AAX4QHK0_9CAUD</name>
<dbReference type="Proteomes" id="UP001459105">
    <property type="component" value="Segment"/>
</dbReference>
<accession>A0AAX4QHK0</accession>
<protein>
    <submittedName>
        <fullName evidence="1">Uncharacterized protein</fullName>
    </submittedName>
</protein>
<evidence type="ECO:0000313" key="1">
    <source>
        <dbReference type="EMBL" id="XAI95441.1"/>
    </source>
</evidence>
<dbReference type="EMBL" id="PP438412">
    <property type="protein sequence ID" value="XAI95441.1"/>
    <property type="molecule type" value="Genomic_DNA"/>
</dbReference>